<evidence type="ECO:0000256" key="1">
    <source>
        <dbReference type="SAM" id="MobiDB-lite"/>
    </source>
</evidence>
<feature type="compositionally biased region" description="Basic residues" evidence="1">
    <location>
        <begin position="87"/>
        <end position="106"/>
    </location>
</feature>
<dbReference type="GO" id="GO:0005737">
    <property type="term" value="C:cytoplasm"/>
    <property type="evidence" value="ECO:0007669"/>
    <property type="project" value="TreeGrafter"/>
</dbReference>
<feature type="compositionally biased region" description="Basic residues" evidence="1">
    <location>
        <begin position="119"/>
        <end position="138"/>
    </location>
</feature>
<feature type="region of interest" description="Disordered" evidence="1">
    <location>
        <begin position="244"/>
        <end position="265"/>
    </location>
</feature>
<feature type="compositionally biased region" description="Polar residues" evidence="1">
    <location>
        <begin position="244"/>
        <end position="258"/>
    </location>
</feature>
<comment type="caution">
    <text evidence="2">The sequence shown here is derived from an EMBL/GenBank/DDBJ whole genome shotgun (WGS) entry which is preliminary data.</text>
</comment>
<feature type="compositionally biased region" description="Low complexity" evidence="1">
    <location>
        <begin position="107"/>
        <end position="118"/>
    </location>
</feature>
<reference evidence="2 3" key="1">
    <citation type="journal article" date="2021" name="Elife">
        <title>Chloroplast acquisition without the gene transfer in kleptoplastic sea slugs, Plakobranchus ocellatus.</title>
        <authorList>
            <person name="Maeda T."/>
            <person name="Takahashi S."/>
            <person name="Yoshida T."/>
            <person name="Shimamura S."/>
            <person name="Takaki Y."/>
            <person name="Nagai Y."/>
            <person name="Toyoda A."/>
            <person name="Suzuki Y."/>
            <person name="Arimoto A."/>
            <person name="Ishii H."/>
            <person name="Satoh N."/>
            <person name="Nishiyama T."/>
            <person name="Hasebe M."/>
            <person name="Maruyama T."/>
            <person name="Minagawa J."/>
            <person name="Obokata J."/>
            <person name="Shigenobu S."/>
        </authorList>
    </citation>
    <scope>NUCLEOTIDE SEQUENCE [LARGE SCALE GENOMIC DNA]</scope>
</reference>
<proteinExistence type="predicted"/>
<feature type="compositionally biased region" description="Polar residues" evidence="1">
    <location>
        <begin position="214"/>
        <end position="224"/>
    </location>
</feature>
<accession>A0AAV4C504</accession>
<feature type="compositionally biased region" description="Low complexity" evidence="1">
    <location>
        <begin position="31"/>
        <end position="44"/>
    </location>
</feature>
<dbReference type="PANTHER" id="PTHR31968">
    <property type="entry name" value="SERINE/ARGININE-RELATED PROTEIN 53"/>
    <property type="match status" value="1"/>
</dbReference>
<dbReference type="EMBL" id="BLXT01005841">
    <property type="protein sequence ID" value="GFO26505.1"/>
    <property type="molecule type" value="Genomic_DNA"/>
</dbReference>
<feature type="compositionally biased region" description="Polar residues" evidence="1">
    <location>
        <begin position="198"/>
        <end position="207"/>
    </location>
</feature>
<dbReference type="Proteomes" id="UP000735302">
    <property type="component" value="Unassembled WGS sequence"/>
</dbReference>
<evidence type="ECO:0000313" key="3">
    <source>
        <dbReference type="Proteomes" id="UP000735302"/>
    </source>
</evidence>
<sequence length="330" mass="37247">MGRYRSDESDDDRESSRKYKKKSKKRRGRSRSGSDSGSSHLSSSRGKKSKKKHARSPRSLSRDRDQGRSSRRSRSPSYDRYYGTSSRRSRRSRSRSRSPSARKSKYSRSPYRSTSRSPSMRKSRRSRSTSRSRNQRRRSSPDSRGDASADMRSRMNLSEQEGNGAALTSLTPAQQAEERMRLALKAAAEADQKLRMLPSNNQDTKSSVAPVGLESSQPRFSSYEESQNFASSVAAIDSGNFSQAAFKSSRSTKPQETPTYDLGPSHDDAIFGSLAVTGFTIKPDPDTKPIDLDPESIMHPSLFTDPEERLDRWIERLTQLRRRKLEGDAL</sequence>
<protein>
    <submittedName>
        <fullName evidence="2">Arginine/serine-rich coiled-coil 1</fullName>
    </submittedName>
</protein>
<gene>
    <name evidence="2" type="ORF">PoB_005301000</name>
</gene>
<feature type="compositionally biased region" description="Polar residues" evidence="1">
    <location>
        <begin position="155"/>
        <end position="174"/>
    </location>
</feature>
<feature type="region of interest" description="Disordered" evidence="1">
    <location>
        <begin position="1"/>
        <end position="224"/>
    </location>
</feature>
<name>A0AAV4C504_9GAST</name>
<dbReference type="GO" id="GO:0000380">
    <property type="term" value="P:alternative mRNA splicing, via spliceosome"/>
    <property type="evidence" value="ECO:0007669"/>
    <property type="project" value="InterPro"/>
</dbReference>
<dbReference type="InterPro" id="IPR034604">
    <property type="entry name" value="SRRP53"/>
</dbReference>
<keyword evidence="3" id="KW-1185">Reference proteome</keyword>
<dbReference type="AlphaFoldDB" id="A0AAV4C504"/>
<feature type="compositionally biased region" description="Low complexity" evidence="1">
    <location>
        <begin position="75"/>
        <end position="86"/>
    </location>
</feature>
<dbReference type="PANTHER" id="PTHR31968:SF4">
    <property type="entry name" value="SERINE_ARGININE-RELATED PROTEIN 53"/>
    <property type="match status" value="1"/>
</dbReference>
<feature type="compositionally biased region" description="Basic residues" evidence="1">
    <location>
        <begin position="18"/>
        <end position="30"/>
    </location>
</feature>
<feature type="compositionally biased region" description="Basic and acidic residues" evidence="1">
    <location>
        <begin position="139"/>
        <end position="153"/>
    </location>
</feature>
<feature type="region of interest" description="Disordered" evidence="1">
    <location>
        <begin position="282"/>
        <end position="303"/>
    </location>
</feature>
<feature type="compositionally biased region" description="Basic residues" evidence="1">
    <location>
        <begin position="45"/>
        <end position="56"/>
    </location>
</feature>
<dbReference type="GO" id="GO:0005634">
    <property type="term" value="C:nucleus"/>
    <property type="evidence" value="ECO:0007669"/>
    <property type="project" value="TreeGrafter"/>
</dbReference>
<evidence type="ECO:0000313" key="2">
    <source>
        <dbReference type="EMBL" id="GFO26505.1"/>
    </source>
</evidence>
<organism evidence="2 3">
    <name type="scientific">Plakobranchus ocellatus</name>
    <dbReference type="NCBI Taxonomy" id="259542"/>
    <lineage>
        <taxon>Eukaryota</taxon>
        <taxon>Metazoa</taxon>
        <taxon>Spiralia</taxon>
        <taxon>Lophotrochozoa</taxon>
        <taxon>Mollusca</taxon>
        <taxon>Gastropoda</taxon>
        <taxon>Heterobranchia</taxon>
        <taxon>Euthyneura</taxon>
        <taxon>Panpulmonata</taxon>
        <taxon>Sacoglossa</taxon>
        <taxon>Placobranchoidea</taxon>
        <taxon>Plakobranchidae</taxon>
        <taxon>Plakobranchus</taxon>
    </lineage>
</organism>